<dbReference type="InterPro" id="IPR036736">
    <property type="entry name" value="ACP-like_sf"/>
</dbReference>
<evidence type="ECO:0000256" key="3">
    <source>
        <dbReference type="ARBA" id="ARBA00022679"/>
    </source>
</evidence>
<reference evidence="13 14" key="1">
    <citation type="submission" date="2020-03" db="EMBL/GenBank/DDBJ databases">
        <title>Draft Genome Sequence of Cudoniella acicularis.</title>
        <authorList>
            <person name="Buettner E."/>
            <person name="Kellner H."/>
        </authorList>
    </citation>
    <scope>NUCLEOTIDE SEQUENCE [LARGE SCALE GENOMIC DNA]</scope>
    <source>
        <strain evidence="13 14">DSM 108380</strain>
    </source>
</reference>
<gene>
    <name evidence="13" type="ORF">G7Y89_g2822</name>
</gene>
<dbReference type="Pfam" id="PF08659">
    <property type="entry name" value="KR"/>
    <property type="match status" value="1"/>
</dbReference>
<dbReference type="Gene3D" id="3.40.47.10">
    <property type="match status" value="2"/>
</dbReference>
<dbReference type="SUPFAM" id="SSF55048">
    <property type="entry name" value="Probable ACP-binding domain of malonyl-CoA ACP transacylase"/>
    <property type="match status" value="1"/>
</dbReference>
<dbReference type="Gene3D" id="1.10.1200.10">
    <property type="entry name" value="ACP-like"/>
    <property type="match status" value="1"/>
</dbReference>
<protein>
    <recommendedName>
        <fullName evidence="15">Carrier domain-containing protein</fullName>
    </recommendedName>
</protein>
<dbReference type="SUPFAM" id="SSF50129">
    <property type="entry name" value="GroES-like"/>
    <property type="match status" value="1"/>
</dbReference>
<keyword evidence="5" id="KW-0560">Oxidoreductase</keyword>
<dbReference type="InterPro" id="IPR001227">
    <property type="entry name" value="Ac_transferase_dom_sf"/>
</dbReference>
<dbReference type="InterPro" id="IPR020807">
    <property type="entry name" value="PKS_DH"/>
</dbReference>
<evidence type="ECO:0000259" key="12">
    <source>
        <dbReference type="PROSITE" id="PS52019"/>
    </source>
</evidence>
<dbReference type="PANTHER" id="PTHR43775">
    <property type="entry name" value="FATTY ACID SYNTHASE"/>
    <property type="match status" value="1"/>
</dbReference>
<dbReference type="CDD" id="cd02440">
    <property type="entry name" value="AdoMet_MTases"/>
    <property type="match status" value="1"/>
</dbReference>
<feature type="domain" description="PKS/mFAS DH" evidence="12">
    <location>
        <begin position="934"/>
        <end position="1245"/>
    </location>
</feature>
<dbReference type="GO" id="GO:0016491">
    <property type="term" value="F:oxidoreductase activity"/>
    <property type="evidence" value="ECO:0007669"/>
    <property type="project" value="UniProtKB-KW"/>
</dbReference>
<dbReference type="Pfam" id="PF00109">
    <property type="entry name" value="ketoacyl-synt"/>
    <property type="match status" value="2"/>
</dbReference>
<dbReference type="EMBL" id="JAAMPI010000130">
    <property type="protein sequence ID" value="KAF4635270.1"/>
    <property type="molecule type" value="Genomic_DNA"/>
</dbReference>
<dbReference type="InterPro" id="IPR042104">
    <property type="entry name" value="PKS_dehydratase_sf"/>
</dbReference>
<dbReference type="GO" id="GO:0044550">
    <property type="term" value="P:secondary metabolite biosynthetic process"/>
    <property type="evidence" value="ECO:0007669"/>
    <property type="project" value="TreeGrafter"/>
</dbReference>
<dbReference type="InterPro" id="IPR011032">
    <property type="entry name" value="GroES-like_sf"/>
</dbReference>
<dbReference type="Pfam" id="PF02801">
    <property type="entry name" value="Ketoacyl-synt_C"/>
    <property type="match status" value="1"/>
</dbReference>
<evidence type="ECO:0000256" key="4">
    <source>
        <dbReference type="ARBA" id="ARBA00022857"/>
    </source>
</evidence>
<feature type="region of interest" description="N-terminal hotdog fold" evidence="8">
    <location>
        <begin position="934"/>
        <end position="1070"/>
    </location>
</feature>
<evidence type="ECO:0008006" key="15">
    <source>
        <dbReference type="Google" id="ProtNLM"/>
    </source>
</evidence>
<dbReference type="Proteomes" id="UP000566819">
    <property type="component" value="Unassembled WGS sequence"/>
</dbReference>
<dbReference type="InterPro" id="IPR029063">
    <property type="entry name" value="SAM-dependent_MTases_sf"/>
</dbReference>
<dbReference type="InterPro" id="IPR013217">
    <property type="entry name" value="Methyltransf_12"/>
</dbReference>
<dbReference type="CDD" id="cd05195">
    <property type="entry name" value="enoyl_red"/>
    <property type="match status" value="1"/>
</dbReference>
<feature type="domain" description="Ketosynthase family 3 (KS3)" evidence="11">
    <location>
        <begin position="37"/>
        <end position="400"/>
    </location>
</feature>
<dbReference type="InterPro" id="IPR016036">
    <property type="entry name" value="Malonyl_transacylase_ACP-bd"/>
</dbReference>
<dbReference type="Gene3D" id="3.40.366.10">
    <property type="entry name" value="Malonyl-Coenzyme A Acyl Carrier Protein, domain 2"/>
    <property type="match status" value="1"/>
</dbReference>
<dbReference type="Gene3D" id="3.10.129.110">
    <property type="entry name" value="Polyketide synthase dehydratase"/>
    <property type="match status" value="1"/>
</dbReference>
<dbReference type="PANTHER" id="PTHR43775:SF29">
    <property type="entry name" value="ASPERFURANONE POLYKETIDE SYNTHASE AFOG-RELATED"/>
    <property type="match status" value="1"/>
</dbReference>
<dbReference type="SUPFAM" id="SSF53335">
    <property type="entry name" value="S-adenosyl-L-methionine-dependent methyltransferases"/>
    <property type="match status" value="1"/>
</dbReference>
<feature type="compositionally biased region" description="Low complexity" evidence="9">
    <location>
        <begin position="1"/>
        <end position="15"/>
    </location>
</feature>
<proteinExistence type="predicted"/>
<dbReference type="SUPFAM" id="SSF51735">
    <property type="entry name" value="NAD(P)-binding Rossmann-fold domains"/>
    <property type="match status" value="2"/>
</dbReference>
<dbReference type="Pfam" id="PF21089">
    <property type="entry name" value="PKS_DH_N"/>
    <property type="match status" value="1"/>
</dbReference>
<dbReference type="Pfam" id="PF13602">
    <property type="entry name" value="ADH_zinc_N_2"/>
    <property type="match status" value="1"/>
</dbReference>
<dbReference type="InterPro" id="IPR016039">
    <property type="entry name" value="Thiolase-like"/>
</dbReference>
<dbReference type="SMART" id="SM00823">
    <property type="entry name" value="PKS_PP"/>
    <property type="match status" value="1"/>
</dbReference>
<dbReference type="SMART" id="SM00827">
    <property type="entry name" value="PKS_AT"/>
    <property type="match status" value="1"/>
</dbReference>
<dbReference type="InterPro" id="IPR016035">
    <property type="entry name" value="Acyl_Trfase/lysoPLipase"/>
</dbReference>
<dbReference type="InterPro" id="IPR009081">
    <property type="entry name" value="PP-bd_ACP"/>
</dbReference>
<sequence>MDYENASSSSKASGSDTPENLPFVQMSHTLSAGQKGVDPVAVIGFSFRFPGDAKDSSSFWQMMMESRCSSSEYPIDRLSNSRYHPDPNRKDTFPIRGGHFVEGKIAAFDASFFGIGATEAAALDPQQRGLLETTYRALENCGSANIDTACSSSLVALHLGVQDLLNGDSEMLQCCNLIFSPDWIHLLSNMKMLSPDNRCHSFDSRANGYSRGEGFGVLVLKRLSSAIRDGDTIRGIIRASGSNQDGFTPGIMQPSRTSQEDLIRETYSKAGLDMESTRFIEAHGTGTAIGDPLEAVAIGLAFRKARTTADPLYIGAVKSNIGHLEGASGIAGVIKTILVLEKGIIPPNTNFDLVNPQIDAEYLRIKFPLRATLWPSQGIRRASVNSFGFGGTNAHIVLDDVYHYLNERGLEASHQTIRSPTFQFNIDPALSTTSLTSDTIEQNIVLGLPKILVFSANDSNTLTTLISRYNVHFKQSDIPVVSSSDFLADLCYTLATKRSLLRWRSFIIVDNYKDLKRLDYLSSVPTKTLERPSLGYVFTGQGAQWARMGLELLQFPIFRRSLQESELNLNNIGCKWNLLEELSRTAAESNINKPEFSQPISTAVQLALVEFLRSFNIIPTAVVGHSSGEIAAAYCIGALSSREALKISYFRGQCAKKLAALPEPRGAMLAAGLSEHEAQKYIDQQAERSGRRAVTIACVNSNSNVTLSGDEYEIKQLKKSLDDRNIFTRQLMVDVAYHSHHMEVISEEYKSLIQGLAVADFSFNTCTMISSVTEEAIHFDQLRQPDYWVRNMVSPVRFHKIIERISNHSLRSKPKKLNCSHRAHVTVDMLIEIGPHSALQGPIQETLGSVSSQKERYASMLVRNQPAHQTALKVVGITHSIGCATNLESLYIPTLNETPHTLVDLPEYPFDHSKSYWYETRLSNRNRTHHQSKLDLLGKPAMDWNPLEAKWRNFIRLSDMPWVGDHVINGSLIYPAAGMLVMAIEAANQIADHDRNITGFHIKDVVFRKALVIPQDDEGIETYFSLRQPAASDNHEQWLDFRLCAPTENNVIDEWHYYCDGLIKIEYDVENRKLDELQHYQEIFRASSSKWNGTLTPQSLYRRLKSAGYGFGLSFQPLENIVCGPNTVARAAVKLYQWCEPGFSQPHIVHPTSLDGMLHLCLAALAKNCDEGLPTSVPTQIKNLWIKPSGMSFPKSTSVLAVATATELNTRHSEFQISVLDEELGQILMRTEGLRLTVVANSQILQDQPLDESPCYHLDHQPDIDLMGNQELEAYCSPKCYNSPEPVQFYRDLLFLAFVFLAIAIDGLGESPAAQPHLQMYVEWAKVQIQRYKDGTLPNSRPGWLVLMKDDEYLLEVISRVESASAQGHAFVATGQNLLNILVGKIDPQEFLFESDLVRNLYWDINNHRPCFESMTRYLDILSFKNPNMKILEIGAGTGGTTSKILSALCVDKDGKRIRSRYASYTYTDISSFFFEVAQKEFAPYSRIEYRQLDIEIDPVEQGLKEYSFDLIIAANVLHATKDIKKAIEHVRRLLKNGGKLLMHEITRPEILRSGFVFGLLPGWWLAQDNFRPQGPTMSSEFWASILKDEGFSGIDLEFLEFASEECQELSILLSTATVPVSEISAASVGTIIIDENSEVQQKAALGLQAAYKRESLVGCDIVTLDEAARYQTQNRERVIFFLELDTPILFNIKEKTFKIVRELLTSTAEAIWVTGGGGDNIQDPAWAMIDGLSRALRNEDLDKKLTVIALELPAEAFLNTQQLEKIYCISSASGNPPYNEPEYVEVGKIFTIPRVVLSTRLTEQFHQMLLPRRPAVVQISKAPAVKLAISSLGLLETLHFVQDRDEASQLSATEVEIEVKAIGLGQTDAQKALGLQPGEDFSNECSGVVTRCGVSCSTVSKGDRVAMIGTGLFKTFARGEASSFVKIPDTMSFTDAASIPFCFLTAQYALDGVARIRKGETVLIHTGAGPIGQATYQMAKHYEVEAFLTINFEEEKRLLVGKYGVSPDHIVEMDTAMGFHGTIMRGTNGRGVDVVVNAFAGQGLEASWECLAPYGRFINLNQANSTTFNLHANGFPKNASFISLDVARWLQDRPEIAAESIRTVFKLFGNGSLNAVDPIQVYDIHQITQAFKSMQSNTAFGKVVIEIAPHHQINTILDNKPSTLLDPQGAYLVSGGFGGIGRSIARWLVVHGARYLILISRSGAKGEAAIQLLKEFQEQGVIVQVSICDITDFACLKEVLSRSPTLSPPIRGCIQAAMVLKARLPRLFHYFKNLIHKQDCSFNRMSYEEWSSGTNCKTQGSWNLHKLLPTDLDFFIMLSSASGIVGIHGQANYCAGNTFMDALARYRVSIGQKTVAWDLGAMVDDGFAAEDKIFMKRILGYEAFAPVTRSYTSALLDHYCNAQLPLMHPEESQLIVGLGQGFTIQSQSIFAHTLRHESNTDPSSNDVIPVTDYKILIAESRSMIEAGSIATSGLIKKLSRTLSTLNDDVDLDKPLHVYGLDSLLAVDLKSWIRREFLADVPVFEIQGGATFNSIGLLIARTTQRPHGLWSL</sequence>
<dbReference type="SUPFAM" id="SSF52151">
    <property type="entry name" value="FabD/lysophospholipase-like"/>
    <property type="match status" value="1"/>
</dbReference>
<dbReference type="CDD" id="cd05274">
    <property type="entry name" value="KR_FAS_SDR_x"/>
    <property type="match status" value="1"/>
</dbReference>
<dbReference type="Pfam" id="PF08242">
    <property type="entry name" value="Methyltransf_12"/>
    <property type="match status" value="1"/>
</dbReference>
<dbReference type="Pfam" id="PF23114">
    <property type="entry name" value="NAD-bd_HRPKS_sdrA"/>
    <property type="match status" value="1"/>
</dbReference>
<dbReference type="InterPro" id="IPR056501">
    <property type="entry name" value="NAD-bd_HRPKS_sdrA"/>
</dbReference>
<dbReference type="Gene3D" id="3.40.50.720">
    <property type="entry name" value="NAD(P)-binding Rossmann-like Domain"/>
    <property type="match status" value="2"/>
</dbReference>
<dbReference type="InterPro" id="IPR014043">
    <property type="entry name" value="Acyl_transferase_dom"/>
</dbReference>
<evidence type="ECO:0000256" key="5">
    <source>
        <dbReference type="ARBA" id="ARBA00023002"/>
    </source>
</evidence>
<name>A0A8H4RSN6_9HELO</name>
<keyword evidence="4" id="KW-0521">NADP</keyword>
<keyword evidence="14" id="KW-1185">Reference proteome</keyword>
<feature type="region of interest" description="C-terminal hotdog fold" evidence="8">
    <location>
        <begin position="1089"/>
        <end position="1245"/>
    </location>
</feature>
<evidence type="ECO:0000259" key="10">
    <source>
        <dbReference type="PROSITE" id="PS50075"/>
    </source>
</evidence>
<dbReference type="PROSITE" id="PS52004">
    <property type="entry name" value="KS3_2"/>
    <property type="match status" value="1"/>
</dbReference>
<accession>A0A8H4RSN6</accession>
<dbReference type="SMART" id="SM00822">
    <property type="entry name" value="PKS_KR"/>
    <property type="match status" value="1"/>
</dbReference>
<dbReference type="InterPro" id="IPR057326">
    <property type="entry name" value="KR_dom"/>
</dbReference>
<dbReference type="InterPro" id="IPR020806">
    <property type="entry name" value="PKS_PP-bd"/>
</dbReference>
<keyword evidence="6" id="KW-0511">Multifunctional enzyme</keyword>
<dbReference type="InterPro" id="IPR020841">
    <property type="entry name" value="PKS_Beta-ketoAc_synthase_dom"/>
</dbReference>
<dbReference type="InterPro" id="IPR036291">
    <property type="entry name" value="NAD(P)-bd_dom_sf"/>
</dbReference>
<feature type="domain" description="Carrier" evidence="10">
    <location>
        <begin position="2469"/>
        <end position="2543"/>
    </location>
</feature>
<keyword evidence="3" id="KW-0808">Transferase</keyword>
<evidence type="ECO:0000256" key="8">
    <source>
        <dbReference type="PROSITE-ProRule" id="PRU01363"/>
    </source>
</evidence>
<dbReference type="GO" id="GO:0004312">
    <property type="term" value="F:fatty acid synthase activity"/>
    <property type="evidence" value="ECO:0007669"/>
    <property type="project" value="TreeGrafter"/>
</dbReference>
<dbReference type="OrthoDB" id="329835at2759"/>
<dbReference type="InterPro" id="IPR020843">
    <property type="entry name" value="ER"/>
</dbReference>
<dbReference type="SUPFAM" id="SSF53901">
    <property type="entry name" value="Thiolase-like"/>
    <property type="match status" value="2"/>
</dbReference>
<dbReference type="Gene3D" id="3.90.180.10">
    <property type="entry name" value="Medium-chain alcohol dehydrogenases, catalytic domain"/>
    <property type="match status" value="1"/>
</dbReference>
<dbReference type="PROSITE" id="PS50075">
    <property type="entry name" value="CARRIER"/>
    <property type="match status" value="1"/>
</dbReference>
<dbReference type="InterPro" id="IPR049552">
    <property type="entry name" value="PKS_DH_N"/>
</dbReference>
<feature type="active site" description="Proton donor; for dehydratase activity" evidence="8">
    <location>
        <position position="1155"/>
    </location>
</feature>
<dbReference type="PROSITE" id="PS52019">
    <property type="entry name" value="PKS_MFAS_DH"/>
    <property type="match status" value="1"/>
</dbReference>
<dbReference type="Pfam" id="PF14765">
    <property type="entry name" value="PS-DH"/>
    <property type="match status" value="1"/>
</dbReference>
<organism evidence="13 14">
    <name type="scientific">Cudoniella acicularis</name>
    <dbReference type="NCBI Taxonomy" id="354080"/>
    <lineage>
        <taxon>Eukaryota</taxon>
        <taxon>Fungi</taxon>
        <taxon>Dikarya</taxon>
        <taxon>Ascomycota</taxon>
        <taxon>Pezizomycotina</taxon>
        <taxon>Leotiomycetes</taxon>
        <taxon>Helotiales</taxon>
        <taxon>Tricladiaceae</taxon>
        <taxon>Cudoniella</taxon>
    </lineage>
</organism>
<evidence type="ECO:0000259" key="11">
    <source>
        <dbReference type="PROSITE" id="PS52004"/>
    </source>
</evidence>
<dbReference type="GO" id="GO:0006633">
    <property type="term" value="P:fatty acid biosynthetic process"/>
    <property type="evidence" value="ECO:0007669"/>
    <property type="project" value="TreeGrafter"/>
</dbReference>
<keyword evidence="2" id="KW-0597">Phosphoprotein</keyword>
<feature type="region of interest" description="Disordered" evidence="9">
    <location>
        <begin position="1"/>
        <end position="22"/>
    </location>
</feature>
<dbReference type="GO" id="GO:0031177">
    <property type="term" value="F:phosphopantetheine binding"/>
    <property type="evidence" value="ECO:0007669"/>
    <property type="project" value="InterPro"/>
</dbReference>
<dbReference type="CDD" id="cd00833">
    <property type="entry name" value="PKS"/>
    <property type="match status" value="1"/>
</dbReference>
<dbReference type="SMART" id="SM00825">
    <property type="entry name" value="PKS_KS"/>
    <property type="match status" value="1"/>
</dbReference>
<feature type="active site" description="Proton acceptor; for dehydratase activity" evidence="8">
    <location>
        <position position="966"/>
    </location>
</feature>
<dbReference type="InterPro" id="IPR014030">
    <property type="entry name" value="Ketoacyl_synth_N"/>
</dbReference>
<dbReference type="SMART" id="SM00829">
    <property type="entry name" value="PKS_ER"/>
    <property type="match status" value="1"/>
</dbReference>
<evidence type="ECO:0000256" key="1">
    <source>
        <dbReference type="ARBA" id="ARBA00022450"/>
    </source>
</evidence>
<dbReference type="InterPro" id="IPR013968">
    <property type="entry name" value="PKS_KR"/>
</dbReference>
<dbReference type="Pfam" id="PF00698">
    <property type="entry name" value="Acyl_transf_1"/>
    <property type="match status" value="1"/>
</dbReference>
<dbReference type="Gene3D" id="3.40.50.150">
    <property type="entry name" value="Vaccinia Virus protein VP39"/>
    <property type="match status" value="1"/>
</dbReference>
<keyword evidence="7" id="KW-0012">Acyltransferase</keyword>
<evidence type="ECO:0000256" key="6">
    <source>
        <dbReference type="ARBA" id="ARBA00023268"/>
    </source>
</evidence>
<dbReference type="InterPro" id="IPR014031">
    <property type="entry name" value="Ketoacyl_synth_C"/>
</dbReference>
<evidence type="ECO:0000256" key="9">
    <source>
        <dbReference type="SAM" id="MobiDB-lite"/>
    </source>
</evidence>
<dbReference type="Pfam" id="PF23297">
    <property type="entry name" value="ACP_SdgA_C"/>
    <property type="match status" value="1"/>
</dbReference>
<dbReference type="InterPro" id="IPR049900">
    <property type="entry name" value="PKS_mFAS_DH"/>
</dbReference>
<dbReference type="InterPro" id="IPR049551">
    <property type="entry name" value="PKS_DH_C"/>
</dbReference>
<dbReference type="InterPro" id="IPR032821">
    <property type="entry name" value="PKS_assoc"/>
</dbReference>
<evidence type="ECO:0000313" key="14">
    <source>
        <dbReference type="Proteomes" id="UP000566819"/>
    </source>
</evidence>
<dbReference type="InterPro" id="IPR050091">
    <property type="entry name" value="PKS_NRPS_Biosynth_Enz"/>
</dbReference>
<dbReference type="Gene3D" id="3.30.70.3290">
    <property type="match status" value="1"/>
</dbReference>
<dbReference type="SMART" id="SM00826">
    <property type="entry name" value="PKS_DH"/>
    <property type="match status" value="1"/>
</dbReference>
<evidence type="ECO:0000256" key="2">
    <source>
        <dbReference type="ARBA" id="ARBA00022553"/>
    </source>
</evidence>
<keyword evidence="1" id="KW-0596">Phosphopantetheine</keyword>
<evidence type="ECO:0000313" key="13">
    <source>
        <dbReference type="EMBL" id="KAF4635270.1"/>
    </source>
</evidence>
<dbReference type="Pfam" id="PF16197">
    <property type="entry name" value="KAsynt_C_assoc"/>
    <property type="match status" value="1"/>
</dbReference>
<dbReference type="SUPFAM" id="SSF47336">
    <property type="entry name" value="ACP-like"/>
    <property type="match status" value="1"/>
</dbReference>
<comment type="caution">
    <text evidence="13">The sequence shown here is derived from an EMBL/GenBank/DDBJ whole genome shotgun (WGS) entry which is preliminary data.</text>
</comment>
<evidence type="ECO:0000256" key="7">
    <source>
        <dbReference type="ARBA" id="ARBA00023315"/>
    </source>
</evidence>